<dbReference type="Proteomes" id="UP001152795">
    <property type="component" value="Unassembled WGS sequence"/>
</dbReference>
<evidence type="ECO:0000256" key="2">
    <source>
        <dbReference type="ARBA" id="ARBA00022692"/>
    </source>
</evidence>
<keyword evidence="8" id="KW-1185">Reference proteome</keyword>
<keyword evidence="4 6" id="KW-0472">Membrane</keyword>
<evidence type="ECO:0000256" key="6">
    <source>
        <dbReference type="SAM" id="Phobius"/>
    </source>
</evidence>
<evidence type="ECO:0000256" key="3">
    <source>
        <dbReference type="ARBA" id="ARBA00022989"/>
    </source>
</evidence>
<dbReference type="PANTHER" id="PTHR12011">
    <property type="entry name" value="ADHESION G-PROTEIN COUPLED RECEPTOR"/>
    <property type="match status" value="1"/>
</dbReference>
<dbReference type="GO" id="GO:0004930">
    <property type="term" value="F:G protein-coupled receptor activity"/>
    <property type="evidence" value="ECO:0007669"/>
    <property type="project" value="InterPro"/>
</dbReference>
<feature type="region of interest" description="Disordered" evidence="5">
    <location>
        <begin position="561"/>
        <end position="580"/>
    </location>
</feature>
<keyword evidence="7" id="KW-0675">Receptor</keyword>
<feature type="compositionally biased region" description="Low complexity" evidence="5">
    <location>
        <begin position="527"/>
        <end position="539"/>
    </location>
</feature>
<name>A0A7D9JGS3_PARCT</name>
<reference evidence="7" key="1">
    <citation type="submission" date="2020-04" db="EMBL/GenBank/DDBJ databases">
        <authorList>
            <person name="Alioto T."/>
            <person name="Alioto T."/>
            <person name="Gomez Garrido J."/>
        </authorList>
    </citation>
    <scope>NUCLEOTIDE SEQUENCE</scope>
    <source>
        <strain evidence="7">A484AB</strain>
    </source>
</reference>
<evidence type="ECO:0000256" key="1">
    <source>
        <dbReference type="ARBA" id="ARBA00004141"/>
    </source>
</evidence>
<evidence type="ECO:0000256" key="5">
    <source>
        <dbReference type="SAM" id="MobiDB-lite"/>
    </source>
</evidence>
<dbReference type="PROSITE" id="PS00650">
    <property type="entry name" value="G_PROTEIN_RECEP_F2_2"/>
    <property type="match status" value="1"/>
</dbReference>
<gene>
    <name evidence="7" type="ORF">PACLA_8A008209</name>
</gene>
<dbReference type="PROSITE" id="PS50261">
    <property type="entry name" value="G_PROTEIN_RECEP_F2_4"/>
    <property type="match status" value="1"/>
</dbReference>
<organism evidence="7 8">
    <name type="scientific">Paramuricea clavata</name>
    <name type="common">Red gorgonian</name>
    <name type="synonym">Violescent sea-whip</name>
    <dbReference type="NCBI Taxonomy" id="317549"/>
    <lineage>
        <taxon>Eukaryota</taxon>
        <taxon>Metazoa</taxon>
        <taxon>Cnidaria</taxon>
        <taxon>Anthozoa</taxon>
        <taxon>Octocorallia</taxon>
        <taxon>Malacalcyonacea</taxon>
        <taxon>Plexauridae</taxon>
        <taxon>Paramuricea</taxon>
    </lineage>
</organism>
<protein>
    <submittedName>
        <fullName evidence="7">Adhesion G- coupled receptor G2-like</fullName>
    </submittedName>
</protein>
<comment type="subcellular location">
    <subcellularLocation>
        <location evidence="1">Membrane</location>
        <topology evidence="1">Multi-pass membrane protein</topology>
    </subcellularLocation>
</comment>
<dbReference type="OrthoDB" id="10037534at2759"/>
<feature type="compositionally biased region" description="Basic and acidic residues" evidence="5">
    <location>
        <begin position="308"/>
        <end position="329"/>
    </location>
</feature>
<keyword evidence="3 6" id="KW-1133">Transmembrane helix</keyword>
<dbReference type="GO" id="GO:0005886">
    <property type="term" value="C:plasma membrane"/>
    <property type="evidence" value="ECO:0007669"/>
    <property type="project" value="TreeGrafter"/>
</dbReference>
<feature type="region of interest" description="Disordered" evidence="5">
    <location>
        <begin position="296"/>
        <end position="358"/>
    </location>
</feature>
<evidence type="ECO:0000256" key="4">
    <source>
        <dbReference type="ARBA" id="ARBA00023136"/>
    </source>
</evidence>
<feature type="transmembrane region" description="Helical" evidence="6">
    <location>
        <begin position="59"/>
        <end position="82"/>
    </location>
</feature>
<dbReference type="Gene3D" id="1.20.1070.10">
    <property type="entry name" value="Rhodopsin 7-helix transmembrane proteins"/>
    <property type="match status" value="1"/>
</dbReference>
<feature type="region of interest" description="Disordered" evidence="5">
    <location>
        <begin position="405"/>
        <end position="425"/>
    </location>
</feature>
<dbReference type="InterPro" id="IPR017983">
    <property type="entry name" value="GPCR_2_secretin-like_CS"/>
</dbReference>
<dbReference type="EMBL" id="CACRXK020015985">
    <property type="protein sequence ID" value="CAB4029161.1"/>
    <property type="molecule type" value="Genomic_DNA"/>
</dbReference>
<dbReference type="GO" id="GO:0007166">
    <property type="term" value="P:cell surface receptor signaling pathway"/>
    <property type="evidence" value="ECO:0007669"/>
    <property type="project" value="InterPro"/>
</dbReference>
<accession>A0A7D9JGS3</accession>
<feature type="transmembrane region" description="Helical" evidence="6">
    <location>
        <begin position="34"/>
        <end position="53"/>
    </location>
</feature>
<proteinExistence type="predicted"/>
<evidence type="ECO:0000313" key="7">
    <source>
        <dbReference type="EMBL" id="CAB4029161.1"/>
    </source>
</evidence>
<feature type="compositionally biased region" description="Basic and acidic residues" evidence="5">
    <location>
        <begin position="571"/>
        <end position="580"/>
    </location>
</feature>
<feature type="region of interest" description="Disordered" evidence="5">
    <location>
        <begin position="506"/>
        <end position="549"/>
    </location>
</feature>
<dbReference type="InterPro" id="IPR017981">
    <property type="entry name" value="GPCR_2-like_7TM"/>
</dbReference>
<evidence type="ECO:0000313" key="8">
    <source>
        <dbReference type="Proteomes" id="UP001152795"/>
    </source>
</evidence>
<feature type="transmembrane region" description="Helical" evidence="6">
    <location>
        <begin position="6"/>
        <end position="22"/>
    </location>
</feature>
<sequence length="580" mass="66013">MLFNVIIFLLVVKALLSTRVPGNRHKQGIVHFRRVLGIAVVFGITWLFGILAIGELKLIFQYLFCITNAFQGFIIFILYCLTDRKVRERLVRFLCALPDPNRNNRIIDSTSTQQQTDIDINLEMFEERTLSSRPRNWSGTWPMSGHSNLTRIIPEEAKDPVVLYPPPAGSSYNYPHMMGSSYNSRMVGSSYNKNMLESSFDSNLAGSRYLSHPVDPGYDLNPEWEYELDTFDQPYTHRNPPGSRPVTHVHLQGEASGDKLVDSTLSQLERSGGEASLQSVNSILFFDEGRRVEVPKYPELSGNNNNWERPRMGPLDDSRRREHSSEGPRRYTQGGDGLSFYKTPKKQRHSSATTSDELSKRIIYPKGKSLRDKLKGVHFSADELANSPKESERWSEMPAFPRLKTHSRPEDISETDEFDGEPGMRMSRVEHEPGMSMSRLEHESGMGMSRVKHAPRRTKSAQPSTHVIDYNLEQQYLRNCGEDLEHEEHVSSNFIAASESKNSRKMRTIVRPVKEVPVESEYDVSHSRQSSGSSGSETSPDTRWSEVGRKPELISYSQSFSDLDSDDAFGDADRTHFTQF</sequence>
<dbReference type="Pfam" id="PF00002">
    <property type="entry name" value="7tm_2"/>
    <property type="match status" value="1"/>
</dbReference>
<keyword evidence="2 6" id="KW-0812">Transmembrane</keyword>
<comment type="caution">
    <text evidence="7">The sequence shown here is derived from an EMBL/GenBank/DDBJ whole genome shotgun (WGS) entry which is preliminary data.</text>
</comment>
<dbReference type="PANTHER" id="PTHR12011:SF347">
    <property type="entry name" value="FI21270P1-RELATED"/>
    <property type="match status" value="1"/>
</dbReference>
<dbReference type="AlphaFoldDB" id="A0A7D9JGS3"/>
<dbReference type="InterPro" id="IPR000832">
    <property type="entry name" value="GPCR_2_secretin-like"/>
</dbReference>